<dbReference type="RefSeq" id="WP_036095605.1">
    <property type="nucleotide sequence ID" value="NZ_AODF01000001.1"/>
</dbReference>
<evidence type="ECO:0000259" key="9">
    <source>
        <dbReference type="Pfam" id="PF02803"/>
    </source>
</evidence>
<feature type="domain" description="Thiolase C-terminal" evidence="9">
    <location>
        <begin position="270"/>
        <end position="400"/>
    </location>
</feature>
<dbReference type="Pfam" id="PF02803">
    <property type="entry name" value="Thiolase_C"/>
    <property type="match status" value="1"/>
</dbReference>
<evidence type="ECO:0000256" key="1">
    <source>
        <dbReference type="ARBA" id="ARBA00010982"/>
    </source>
</evidence>
<evidence type="ECO:0000256" key="6">
    <source>
        <dbReference type="RuleBase" id="RU003557"/>
    </source>
</evidence>
<evidence type="ECO:0000313" key="11">
    <source>
        <dbReference type="Proteomes" id="UP000019249"/>
    </source>
</evidence>
<evidence type="ECO:0000256" key="7">
    <source>
        <dbReference type="SAM" id="Phobius"/>
    </source>
</evidence>
<dbReference type="PROSITE" id="PS00099">
    <property type="entry name" value="THIOLASE_3"/>
    <property type="match status" value="1"/>
</dbReference>
<dbReference type="InterPro" id="IPR020617">
    <property type="entry name" value="Thiolase_C"/>
</dbReference>
<keyword evidence="7" id="KW-1133">Transmembrane helix</keyword>
<accession>A0ABP3B3Q3</accession>
<dbReference type="InterPro" id="IPR020613">
    <property type="entry name" value="Thiolase_CS"/>
</dbReference>
<evidence type="ECO:0000256" key="3">
    <source>
        <dbReference type="ARBA" id="ARBA00022679"/>
    </source>
</evidence>
<dbReference type="SUPFAM" id="SSF53901">
    <property type="entry name" value="Thiolase-like"/>
    <property type="match status" value="2"/>
</dbReference>
<keyword evidence="7" id="KW-0472">Membrane</keyword>
<dbReference type="Gene3D" id="3.40.47.10">
    <property type="match status" value="2"/>
</dbReference>
<reference evidence="10 11" key="1">
    <citation type="journal article" date="2014" name="Int. J. Syst. Evol. Microbiol.">
        <title>Listeria floridensis sp. nov., Listeria aquatica sp. nov., Listeria cornellensis sp. nov., Listeria riparia sp. nov. and Listeria grandensis sp. nov., from agricultural and natural environments.</title>
        <authorList>
            <person name="den Bakker H.C."/>
            <person name="Warchocki S."/>
            <person name="Wright E.M."/>
            <person name="Allred A.F."/>
            <person name="Ahlstrom C."/>
            <person name="Manuel C.S."/>
            <person name="Stasiewicz M.J."/>
            <person name="Burrell A."/>
            <person name="Roof S."/>
            <person name="Strawn L."/>
            <person name="Fortes E.D."/>
            <person name="Nightingale K.K."/>
            <person name="Kephart D."/>
            <person name="Wiedmann M."/>
        </authorList>
    </citation>
    <scope>NUCLEOTIDE SEQUENCE [LARGE SCALE GENOMIC DNA]</scope>
    <source>
        <strain evidence="10 11">FSL S10-1187</strain>
    </source>
</reference>
<dbReference type="Pfam" id="PF00108">
    <property type="entry name" value="Thiolase_N"/>
    <property type="match status" value="1"/>
</dbReference>
<sequence length="402" mass="41863">MKVYIVDAKRTAVGKFLGGLAAVNPVDLTVPVVEAVLQNQNLAAEKIDQLVLGNVLAAGHGQNIARQVSLKAGLPDTKIAYLVNILCGSGLKTVEQAYNEIRLGEAEAILTGGVESMSQAAQILPNFKSRAGLGLGDARITDTLLLDGLTDGLGGYHMGITAENIADKYQISREEQDKFAYASQQKALAAIEAGVFETEIVPVSYKARKKKITISVDEHPNAASTPEKLAHLRPAFKEGGTVTAGNASGINDGASVLLVASEKFVEENGLKPLVEIVGFGLAGVDPAVMGLGPAPAIQKLLEKTGVGLSDIDLFELNEAFAAQSIGVLKELAATFDVSYDSLAEKTNLLGGAIALGHPLGASGARVATTLVHQMARQKEKKYGIAALCIGGGMGIAMLVKNV</sequence>
<keyword evidence="4 6" id="KW-0012">Acyltransferase</keyword>
<feature type="transmembrane region" description="Helical" evidence="7">
    <location>
        <begin position="382"/>
        <end position="399"/>
    </location>
</feature>
<dbReference type="InterPro" id="IPR020615">
    <property type="entry name" value="Thiolase_acyl_enz_int_AS"/>
</dbReference>
<protein>
    <recommendedName>
        <fullName evidence="2">acetyl-CoA C-acetyltransferase</fullName>
        <ecNumber evidence="2">2.3.1.9</ecNumber>
    </recommendedName>
    <alternativeName>
        <fullName evidence="5">Acetoacetyl-CoA thiolase</fullName>
    </alternativeName>
</protein>
<evidence type="ECO:0000313" key="10">
    <source>
        <dbReference type="EMBL" id="EUJ33717.1"/>
    </source>
</evidence>
<comment type="similarity">
    <text evidence="1 6">Belongs to the thiolase-like superfamily. Thiolase family.</text>
</comment>
<proteinExistence type="inferred from homology"/>
<comment type="caution">
    <text evidence="10">The sequence shown here is derived from an EMBL/GenBank/DDBJ whole genome shotgun (WGS) entry which is preliminary data.</text>
</comment>
<evidence type="ECO:0000256" key="5">
    <source>
        <dbReference type="ARBA" id="ARBA00030755"/>
    </source>
</evidence>
<gene>
    <name evidence="10" type="ORF">MFLO_00695</name>
</gene>
<dbReference type="NCBIfam" id="TIGR01930">
    <property type="entry name" value="AcCoA-C-Actrans"/>
    <property type="match status" value="1"/>
</dbReference>
<dbReference type="Proteomes" id="UP000019249">
    <property type="component" value="Unassembled WGS sequence"/>
</dbReference>
<evidence type="ECO:0000256" key="2">
    <source>
        <dbReference type="ARBA" id="ARBA00012705"/>
    </source>
</evidence>
<dbReference type="PIRSF" id="PIRSF000429">
    <property type="entry name" value="Ac-CoA_Ac_transf"/>
    <property type="match status" value="1"/>
</dbReference>
<evidence type="ECO:0000259" key="8">
    <source>
        <dbReference type="Pfam" id="PF00108"/>
    </source>
</evidence>
<keyword evidence="7" id="KW-0812">Transmembrane</keyword>
<keyword evidence="11" id="KW-1185">Reference proteome</keyword>
<dbReference type="InterPro" id="IPR016039">
    <property type="entry name" value="Thiolase-like"/>
</dbReference>
<keyword evidence="3 6" id="KW-0808">Transferase</keyword>
<dbReference type="InterPro" id="IPR002155">
    <property type="entry name" value="Thiolase"/>
</dbReference>
<dbReference type="CDD" id="cd00751">
    <property type="entry name" value="thiolase"/>
    <property type="match status" value="1"/>
</dbReference>
<organism evidence="10 11">
    <name type="scientific">Listeria floridensis FSL S10-1187</name>
    <dbReference type="NCBI Taxonomy" id="1265817"/>
    <lineage>
        <taxon>Bacteria</taxon>
        <taxon>Bacillati</taxon>
        <taxon>Bacillota</taxon>
        <taxon>Bacilli</taxon>
        <taxon>Bacillales</taxon>
        <taxon>Listeriaceae</taxon>
        <taxon>Listeria</taxon>
    </lineage>
</organism>
<feature type="domain" description="Thiolase N-terminal" evidence="8">
    <location>
        <begin position="3"/>
        <end position="262"/>
    </location>
</feature>
<dbReference type="PROSITE" id="PS00737">
    <property type="entry name" value="THIOLASE_2"/>
    <property type="match status" value="1"/>
</dbReference>
<dbReference type="InterPro" id="IPR020616">
    <property type="entry name" value="Thiolase_N"/>
</dbReference>
<evidence type="ECO:0000256" key="4">
    <source>
        <dbReference type="ARBA" id="ARBA00023315"/>
    </source>
</evidence>
<dbReference type="PROSITE" id="PS00098">
    <property type="entry name" value="THIOLASE_1"/>
    <property type="match status" value="1"/>
</dbReference>
<dbReference type="EMBL" id="AODF01000001">
    <property type="protein sequence ID" value="EUJ33717.1"/>
    <property type="molecule type" value="Genomic_DNA"/>
</dbReference>
<dbReference type="PANTHER" id="PTHR18919:SF107">
    <property type="entry name" value="ACETYL-COA ACETYLTRANSFERASE, CYTOSOLIC"/>
    <property type="match status" value="1"/>
</dbReference>
<dbReference type="EC" id="2.3.1.9" evidence="2"/>
<dbReference type="InterPro" id="IPR020610">
    <property type="entry name" value="Thiolase_AS"/>
</dbReference>
<name>A0ABP3B3Q3_9LIST</name>
<dbReference type="PANTHER" id="PTHR18919">
    <property type="entry name" value="ACETYL-COA C-ACYLTRANSFERASE"/>
    <property type="match status" value="1"/>
</dbReference>